<dbReference type="AlphaFoldDB" id="A0A3G8YK82"/>
<proteinExistence type="predicted"/>
<keyword evidence="2" id="KW-1185">Reference proteome</keyword>
<sequence>MIWVWREGGQIPHGPFKLEEEARLYAEALARSYPGEAIWLHPATANVMMAAAEPIWDEGVPLSKVRPLALGYAELLAETHLPVYAPPKHRKPEVGVKLVSSSAALGFFARLFRKKERS</sequence>
<dbReference type="KEGG" id="dph:EHF33_20565"/>
<dbReference type="EMBL" id="CP034188">
    <property type="protein sequence ID" value="AZI45305.1"/>
    <property type="molecule type" value="Genomic_DNA"/>
</dbReference>
<keyword evidence="1" id="KW-0614">Plasmid</keyword>
<evidence type="ECO:0000313" key="1">
    <source>
        <dbReference type="EMBL" id="AZI45305.1"/>
    </source>
</evidence>
<dbReference type="RefSeq" id="WP_124875781.1">
    <property type="nucleotide sequence ID" value="NZ_CP034188.1"/>
</dbReference>
<organism evidence="1 2">
    <name type="scientific">Deinococcus psychrotolerans</name>
    <dbReference type="NCBI Taxonomy" id="2489213"/>
    <lineage>
        <taxon>Bacteria</taxon>
        <taxon>Thermotogati</taxon>
        <taxon>Deinococcota</taxon>
        <taxon>Deinococci</taxon>
        <taxon>Deinococcales</taxon>
        <taxon>Deinococcaceae</taxon>
        <taxon>Deinococcus</taxon>
    </lineage>
</organism>
<reference evidence="1 2" key="1">
    <citation type="submission" date="2018-11" db="EMBL/GenBank/DDBJ databases">
        <title>Deinococcus shelandsis sp. nov., isolated from South Shetland Islands soil of Antarctica.</title>
        <authorList>
            <person name="Tian J."/>
        </authorList>
    </citation>
    <scope>NUCLEOTIDE SEQUENCE [LARGE SCALE GENOMIC DNA]</scope>
    <source>
        <strain evidence="1 2">S14-83T</strain>
        <plasmid evidence="1 2">unnamed4</plasmid>
    </source>
</reference>
<name>A0A3G8YK82_9DEIO</name>
<protein>
    <submittedName>
        <fullName evidence="1">Uncharacterized protein</fullName>
    </submittedName>
</protein>
<dbReference type="Proteomes" id="UP000276417">
    <property type="component" value="Plasmid unnamed4"/>
</dbReference>
<evidence type="ECO:0000313" key="2">
    <source>
        <dbReference type="Proteomes" id="UP000276417"/>
    </source>
</evidence>
<gene>
    <name evidence="1" type="ORF">EHF33_20565</name>
</gene>
<accession>A0A3G8YK82</accession>
<geneLocation type="plasmid" evidence="1 2">
    <name>unnamed4</name>
</geneLocation>